<keyword evidence="5" id="KW-0496">Mitochondrion</keyword>
<keyword evidence="4" id="KW-0256">Endoplasmic reticulum</keyword>
<evidence type="ECO:0000313" key="9">
    <source>
        <dbReference type="Proteomes" id="UP001480595"/>
    </source>
</evidence>
<name>A0ABR1UJA6_9PEZI</name>
<sequence>MDPFKFGLTILLAGGIITLYTLVRRFAYARSVSSPHDCPLDHSAAKGPTNSAQQPQGFRLYQVYPPETSDNKSDVDIIAIHGLDTKSPDTWVWKSKEGYPIVGQVRIFMCDWPSSLFENPNYSQKELVEFARLLLDGVDGRPQAAADRDKDKERPILFIASCLGGILLMKALLIADNEYIPVRRATRGIIFLATPFRGTSFKDVANWAELGLRTWAVIRDSKVSKLLQEVKSTQTLTELVRSFTKLCMTEELDRHLAAFYETGNTSLPRKVFPWLPACLSKRKPLVDSGSGTLDIIGHPLALQRSHALMNKFEGPDDPNYDSVARKIETILHNIRHSRPIDRADAHIREKHYTTDCLKIERLSGERLPMEQCYINLTIIKQLGEKDLSLQSSANSLATRLKIKTPKDNIQVELPALFDQRQINNEIVIKPKRVLIRGSAGVGKSTLCKKIVHDFINHGRWNDKFARVLWLPLRNLKTEPKEEIS</sequence>
<evidence type="ECO:0000256" key="1">
    <source>
        <dbReference type="ARBA" id="ARBA00004173"/>
    </source>
</evidence>
<proteinExistence type="predicted"/>
<evidence type="ECO:0000256" key="6">
    <source>
        <dbReference type="ARBA" id="ARBA00023136"/>
    </source>
</evidence>
<dbReference type="InterPro" id="IPR029058">
    <property type="entry name" value="AB_hydrolase_fold"/>
</dbReference>
<reference evidence="8 9" key="1">
    <citation type="submission" date="2023-01" db="EMBL/GenBank/DDBJ databases">
        <title>Analysis of 21 Apiospora genomes using comparative genomics revels a genus with tremendous synthesis potential of carbohydrate active enzymes and secondary metabolites.</title>
        <authorList>
            <person name="Sorensen T."/>
        </authorList>
    </citation>
    <scope>NUCLEOTIDE SEQUENCE [LARGE SCALE GENOMIC DNA]</scope>
    <source>
        <strain evidence="8 9">CBS 135458</strain>
    </source>
</reference>
<evidence type="ECO:0000256" key="7">
    <source>
        <dbReference type="SAM" id="Phobius"/>
    </source>
</evidence>
<evidence type="ECO:0000313" key="8">
    <source>
        <dbReference type="EMBL" id="KAK8058997.1"/>
    </source>
</evidence>
<feature type="transmembrane region" description="Helical" evidence="7">
    <location>
        <begin position="6"/>
        <end position="23"/>
    </location>
</feature>
<dbReference type="RefSeq" id="XP_066714443.1">
    <property type="nucleotide sequence ID" value="XM_066860854.1"/>
</dbReference>
<feature type="transmembrane region" description="Helical" evidence="7">
    <location>
        <begin position="156"/>
        <end position="175"/>
    </location>
</feature>
<dbReference type="SUPFAM" id="SSF53474">
    <property type="entry name" value="alpha/beta-Hydrolases"/>
    <property type="match status" value="1"/>
</dbReference>
<evidence type="ECO:0000256" key="4">
    <source>
        <dbReference type="ARBA" id="ARBA00022824"/>
    </source>
</evidence>
<organism evidence="8 9">
    <name type="scientific">Apiospora phragmitis</name>
    <dbReference type="NCBI Taxonomy" id="2905665"/>
    <lineage>
        <taxon>Eukaryota</taxon>
        <taxon>Fungi</taxon>
        <taxon>Dikarya</taxon>
        <taxon>Ascomycota</taxon>
        <taxon>Pezizomycotina</taxon>
        <taxon>Sordariomycetes</taxon>
        <taxon>Xylariomycetidae</taxon>
        <taxon>Amphisphaeriales</taxon>
        <taxon>Apiosporaceae</taxon>
        <taxon>Apiospora</taxon>
    </lineage>
</organism>
<dbReference type="InterPro" id="IPR052374">
    <property type="entry name" value="SERAC1"/>
</dbReference>
<dbReference type="GeneID" id="92093917"/>
<evidence type="ECO:0000256" key="3">
    <source>
        <dbReference type="ARBA" id="ARBA00004370"/>
    </source>
</evidence>
<accession>A0ABR1UJA6</accession>
<comment type="caution">
    <text evidence="8">The sequence shown here is derived from an EMBL/GenBank/DDBJ whole genome shotgun (WGS) entry which is preliminary data.</text>
</comment>
<keyword evidence="7" id="KW-1133">Transmembrane helix</keyword>
<dbReference type="Proteomes" id="UP001480595">
    <property type="component" value="Unassembled WGS sequence"/>
</dbReference>
<dbReference type="SUPFAM" id="SSF52540">
    <property type="entry name" value="P-loop containing nucleoside triphosphate hydrolases"/>
    <property type="match status" value="1"/>
</dbReference>
<dbReference type="PANTHER" id="PTHR48182">
    <property type="entry name" value="PROTEIN SERAC1"/>
    <property type="match status" value="1"/>
</dbReference>
<keyword evidence="7" id="KW-0812">Transmembrane</keyword>
<evidence type="ECO:0000256" key="2">
    <source>
        <dbReference type="ARBA" id="ARBA00004240"/>
    </source>
</evidence>
<dbReference type="PANTHER" id="PTHR48182:SF2">
    <property type="entry name" value="PROTEIN SERAC1"/>
    <property type="match status" value="1"/>
</dbReference>
<evidence type="ECO:0000256" key="5">
    <source>
        <dbReference type="ARBA" id="ARBA00023128"/>
    </source>
</evidence>
<dbReference type="EMBL" id="JAQQWL010000009">
    <property type="protein sequence ID" value="KAK8058997.1"/>
    <property type="molecule type" value="Genomic_DNA"/>
</dbReference>
<comment type="subcellular location">
    <subcellularLocation>
        <location evidence="2">Endoplasmic reticulum</location>
    </subcellularLocation>
    <subcellularLocation>
        <location evidence="3">Membrane</location>
    </subcellularLocation>
    <subcellularLocation>
        <location evidence="1">Mitochondrion</location>
    </subcellularLocation>
</comment>
<dbReference type="InterPro" id="IPR027417">
    <property type="entry name" value="P-loop_NTPase"/>
</dbReference>
<dbReference type="Gene3D" id="3.40.50.300">
    <property type="entry name" value="P-loop containing nucleotide triphosphate hydrolases"/>
    <property type="match status" value="1"/>
</dbReference>
<keyword evidence="9" id="KW-1185">Reference proteome</keyword>
<protein>
    <submittedName>
        <fullName evidence="8">Nacht nucleoside triphosphatase</fullName>
    </submittedName>
</protein>
<keyword evidence="6 7" id="KW-0472">Membrane</keyword>
<gene>
    <name evidence="8" type="ORF">PG994_009445</name>
</gene>